<evidence type="ECO:0000313" key="2">
    <source>
        <dbReference type="Proteomes" id="UP000009376"/>
    </source>
</evidence>
<accession>D6GVX7</accession>
<evidence type="ECO:0008006" key="3">
    <source>
        <dbReference type="Google" id="ProtNLM"/>
    </source>
</evidence>
<dbReference type="AlphaFoldDB" id="D6GVX7"/>
<dbReference type="Gene3D" id="3.40.1520.10">
    <property type="entry name" value="Ta1353-like"/>
    <property type="match status" value="1"/>
</dbReference>
<gene>
    <name evidence="1" type="ORF">BJBARM5_0647</name>
</gene>
<dbReference type="Proteomes" id="UP000009376">
    <property type="component" value="Unassembled WGS sequence"/>
</dbReference>
<name>D6GVX7_PARA5</name>
<dbReference type="SUPFAM" id="SSF103165">
    <property type="entry name" value="Ta1353-like"/>
    <property type="match status" value="1"/>
</dbReference>
<dbReference type="PANTHER" id="PTHR36155">
    <property type="entry name" value="BLL5354 PROTEIN"/>
    <property type="match status" value="1"/>
</dbReference>
<dbReference type="InterPro" id="IPR036902">
    <property type="entry name" value="Ta1353-like_sf"/>
</dbReference>
<dbReference type="PANTHER" id="PTHR36155:SF1">
    <property type="entry name" value="BLL5354 PROTEIN"/>
    <property type="match status" value="1"/>
</dbReference>
<dbReference type="EMBL" id="GG745558">
    <property type="protein sequence ID" value="EFD92642.1"/>
    <property type="molecule type" value="Genomic_DNA"/>
</dbReference>
<evidence type="ECO:0000313" key="1">
    <source>
        <dbReference type="EMBL" id="EFD92642.1"/>
    </source>
</evidence>
<organism evidence="1 2">
    <name type="scientific">Candidatus Parvarchaeum acidophilus ARMAN-5</name>
    <dbReference type="NCBI Taxonomy" id="662762"/>
    <lineage>
        <taxon>Archaea</taxon>
        <taxon>Candidatus Parvarchaeota</taxon>
        <taxon>Candidatus Parvarchaeum</taxon>
    </lineage>
</organism>
<dbReference type="Pfam" id="PF04008">
    <property type="entry name" value="Adenosine_kin"/>
    <property type="match status" value="1"/>
</dbReference>
<dbReference type="InterPro" id="IPR007153">
    <property type="entry name" value="Adenosine_kinase"/>
</dbReference>
<sequence>MGKLEEINLELKESLNIIVGQAHFIKTVEDIYEAIITACPSVKFGIAFNEASGDRLIRTDGNDGDLIKKSSEFAEKIGAGHSFVVILRDAYPINVLNRLKQVMEIVNVYAATANPLKVIVYDDGMDGRAIIGVIDGKKPLGVEKETDKEKRHKFLRDIGYKR</sequence>
<proteinExistence type="predicted"/>
<reference evidence="1 2" key="1">
    <citation type="journal article" date="2010" name="Proc. Natl. Acad. Sci. U.S.A.">
        <title>Enigmatic, ultrasmall, uncultivated Archaea.</title>
        <authorList>
            <person name="Baker B.J."/>
            <person name="Comolli L.R."/>
            <person name="Dick G.J."/>
            <person name="Hauser L.J."/>
            <person name="Hyatt D."/>
            <person name="Dill B.D."/>
            <person name="Land M.L."/>
            <person name="Verberkmoes N.C."/>
            <person name="Hettich R.L."/>
            <person name="Banfield J.F."/>
        </authorList>
    </citation>
    <scope>NUCLEOTIDE SEQUENCE [LARGE SCALE GENOMIC DNA]</scope>
</reference>
<protein>
    <recommendedName>
        <fullName evidence="3">Adenosine monophosphate-protein transferase</fullName>
    </recommendedName>
</protein>